<sequence length="319" mass="37934">MADRLDLGNIHRAGGYGSEFDEYDSEQDNEVETEKKRSIKHDELYRKSQPSTSREVPSKRTVAAMYDKEETQNRMYHFRAMDAYARHKELVNNYLIYYGGKKEDFKRSTASDKTDLDIIRENHRFLWNDEEEDMDLWEKRMAKKYYDKLYKEYCIADLSRYKENKVALRWRIEKEVIEGKGQFSCGNKKCSETEGLKSWEVNFGYMEHGQKKNALVKLRLCPDCSYKLNYHHKRKEAKSRKKRSEETVSKRRKHDQEDSDGRKEDKDKTDTPETEKASSATTPDSQNQSAEAVWKGPVQVVEEKSREEEFDDYFEDMFL</sequence>
<dbReference type="Pfam" id="PF09725">
    <property type="entry name" value="Fra10Ac1"/>
    <property type="match status" value="1"/>
</dbReference>
<feature type="region of interest" description="Disordered" evidence="1">
    <location>
        <begin position="1"/>
        <end position="57"/>
    </location>
</feature>
<dbReference type="RefSeq" id="XP_035665690.1">
    <property type="nucleotide sequence ID" value="XM_035809797.1"/>
</dbReference>
<organism evidence="2 3">
    <name type="scientific">Branchiostoma floridae</name>
    <name type="common">Florida lancelet</name>
    <name type="synonym">Amphioxus</name>
    <dbReference type="NCBI Taxonomy" id="7739"/>
    <lineage>
        <taxon>Eukaryota</taxon>
        <taxon>Metazoa</taxon>
        <taxon>Chordata</taxon>
        <taxon>Cephalochordata</taxon>
        <taxon>Leptocardii</taxon>
        <taxon>Amphioxiformes</taxon>
        <taxon>Branchiostomatidae</taxon>
        <taxon>Branchiostoma</taxon>
    </lineage>
</organism>
<proteinExistence type="predicted"/>
<accession>A0A9J7HW78</accession>
<dbReference type="OrthoDB" id="197967at2759"/>
<evidence type="ECO:0000313" key="2">
    <source>
        <dbReference type="Proteomes" id="UP000001554"/>
    </source>
</evidence>
<feature type="compositionally biased region" description="Basic residues" evidence="1">
    <location>
        <begin position="232"/>
        <end position="242"/>
    </location>
</feature>
<dbReference type="AlphaFoldDB" id="A0A9J7HW78"/>
<dbReference type="OMA" id="EYFQDMF"/>
<evidence type="ECO:0000313" key="4">
    <source>
        <dbReference type="RefSeq" id="XP_035665691.1"/>
    </source>
</evidence>
<protein>
    <submittedName>
        <fullName evidence="3 4">Protein FRA10AC1-like</fullName>
    </submittedName>
</protein>
<dbReference type="KEGG" id="bfo:118408928"/>
<feature type="compositionally biased region" description="Acidic residues" evidence="1">
    <location>
        <begin position="19"/>
        <end position="31"/>
    </location>
</feature>
<dbReference type="PANTHER" id="PTHR11567">
    <property type="entry name" value="ACID PHOSPHATASE-RELATED"/>
    <property type="match status" value="1"/>
</dbReference>
<gene>
    <name evidence="3 4" type="primary">LOC118408928</name>
</gene>
<dbReference type="InterPro" id="IPR050645">
    <property type="entry name" value="Histidine_acid_phosphatase"/>
</dbReference>
<dbReference type="InterPro" id="IPR019129">
    <property type="entry name" value="Folate-sensitive_fs_Fra10Ac1"/>
</dbReference>
<feature type="compositionally biased region" description="Polar residues" evidence="1">
    <location>
        <begin position="277"/>
        <end position="290"/>
    </location>
</feature>
<name>A0A9J7HW78_BRAFL</name>
<feature type="region of interest" description="Disordered" evidence="1">
    <location>
        <begin position="232"/>
        <end position="299"/>
    </location>
</feature>
<dbReference type="PANTHER" id="PTHR11567:SF25">
    <property type="entry name" value="PROTEIN FRA10AC1"/>
    <property type="match status" value="1"/>
</dbReference>
<keyword evidence="2" id="KW-1185">Reference proteome</keyword>
<evidence type="ECO:0000313" key="3">
    <source>
        <dbReference type="RefSeq" id="XP_035665690.1"/>
    </source>
</evidence>
<dbReference type="Proteomes" id="UP000001554">
    <property type="component" value="Unplaced"/>
</dbReference>
<evidence type="ECO:0000256" key="1">
    <source>
        <dbReference type="SAM" id="MobiDB-lite"/>
    </source>
</evidence>
<reference evidence="3 4" key="1">
    <citation type="submission" date="2025-04" db="UniProtKB">
        <authorList>
            <consortium name="RefSeq"/>
        </authorList>
    </citation>
    <scope>IDENTIFICATION</scope>
    <source>
        <strain evidence="3 4">S238N-H82</strain>
        <tissue evidence="3 4">Testes</tissue>
    </source>
</reference>
<feature type="compositionally biased region" description="Basic and acidic residues" evidence="1">
    <location>
        <begin position="32"/>
        <end position="46"/>
    </location>
</feature>
<dbReference type="RefSeq" id="XP_035665691.1">
    <property type="nucleotide sequence ID" value="XM_035809798.1"/>
</dbReference>
<feature type="compositionally biased region" description="Basic and acidic residues" evidence="1">
    <location>
        <begin position="243"/>
        <end position="276"/>
    </location>
</feature>
<dbReference type="GeneID" id="118408928"/>